<keyword evidence="2" id="KW-1185">Reference proteome</keyword>
<accession>A0ACC9D1F3</accession>
<organism evidence="1 2">
    <name type="scientific">Faecalibacterium langellae</name>
    <dbReference type="NCBI Taxonomy" id="3435293"/>
    <lineage>
        <taxon>Bacteria</taxon>
        <taxon>Bacillati</taxon>
        <taxon>Bacillota</taxon>
        <taxon>Clostridia</taxon>
        <taxon>Eubacteriales</taxon>
        <taxon>Oscillospiraceae</taxon>
        <taxon>Faecalibacterium</taxon>
    </lineage>
</organism>
<proteinExistence type="predicted"/>
<dbReference type="Proteomes" id="UP000220959">
    <property type="component" value="Unassembled WGS sequence"/>
</dbReference>
<sequence>MLPENFLWGGAVAAHQLEGGWDADGRGPSVSDVMTGGAHGVARRITDGVLPGEHYPNHEGIDFYHTYKEDVKLFAELGFKCFRTSISWSRIFPRGDEREPNEAGLQFYDDLFDELLKYGIEPVVTLSHFEMPYALAKEYGGWMNRQTIDFFVHYAATVMQRYKNKVKYWMTFNEINNQSNTANDIFGWTNSGVRFSQFANKKKALYQVVHHELVASAMVVTEGHKINPDFKIGCMCSFVPYYPYSCNPDDVMMALESMHERFYFSDVHCRGHYPAYAKKEWAREGTAPEMEPGDEAVLAAGTVDYVGFSYYMSNAVQSDVEVESDGVSGGNTHTVPNPYVKASDWGWQIDPVGLRYSLNTLYERYEKPLFIVENGFGAIDELKPDHTCDDSYRIDYLRAHIEEMKKAVELDGVDLMGYTPWGCIDVVSFTTGELRKRYGFIYVDRNDDGSGTGNRYKKKSFNWYKQVIATNGEDLG</sequence>
<gene>
    <name evidence="1" type="ORF">CGS49_03190</name>
</gene>
<dbReference type="EMBL" id="NMTR01000009">
    <property type="protein sequence ID" value="PDX61882.1"/>
    <property type="molecule type" value="Genomic_DNA"/>
</dbReference>
<comment type="caution">
    <text evidence="1">The sequence shown here is derived from an EMBL/GenBank/DDBJ whole genome shotgun (WGS) entry which is preliminary data.</text>
</comment>
<evidence type="ECO:0000313" key="1">
    <source>
        <dbReference type="EMBL" id="PDX61882.1"/>
    </source>
</evidence>
<evidence type="ECO:0000313" key="2">
    <source>
        <dbReference type="Proteomes" id="UP000220959"/>
    </source>
</evidence>
<reference evidence="1 2" key="1">
    <citation type="journal article" date="2017" name="Front. Microbiol.">
        <title>New Insights into the Diversity of the Genus Faecalibacterium.</title>
        <authorList>
            <person name="Benevides L."/>
            <person name="Burman S."/>
            <person name="Martin R."/>
            <person name="Robert V."/>
            <person name="Thomas M."/>
            <person name="Miquel S."/>
            <person name="Chain F."/>
            <person name="Sokol H."/>
            <person name="Bermudez-Humaran L.G."/>
            <person name="Morrison M."/>
            <person name="Langella P."/>
            <person name="Azevedo V.A."/>
            <person name="Chatel J.M."/>
            <person name="Soares S."/>
        </authorList>
    </citation>
    <scope>NUCLEOTIDE SEQUENCE [LARGE SCALE GENOMIC DNA]</scope>
    <source>
        <strain evidence="2">CNCM I-4541</strain>
    </source>
</reference>
<protein>
    <submittedName>
        <fullName evidence="1">6-phospho-beta-glucosidase</fullName>
    </submittedName>
</protein>
<name>A0ACC9D1F3_9FIRM</name>